<dbReference type="EMBL" id="JAMQPR010000001">
    <property type="protein sequence ID" value="MCW7505541.1"/>
    <property type="molecule type" value="Genomic_DNA"/>
</dbReference>
<accession>A0ABT3MAW8</accession>
<keyword evidence="1" id="KW-1133">Transmembrane helix</keyword>
<feature type="transmembrane region" description="Helical" evidence="1">
    <location>
        <begin position="16"/>
        <end position="34"/>
    </location>
</feature>
<comment type="caution">
    <text evidence="2">The sequence shown here is derived from an EMBL/GenBank/DDBJ whole genome shotgun (WGS) entry which is preliminary data.</text>
</comment>
<dbReference type="RefSeq" id="WP_265359080.1">
    <property type="nucleotide sequence ID" value="NZ_JAMQPR010000001.1"/>
</dbReference>
<keyword evidence="1" id="KW-0812">Transmembrane</keyword>
<dbReference type="Pfam" id="PF06739">
    <property type="entry name" value="SBBP"/>
    <property type="match status" value="2"/>
</dbReference>
<keyword evidence="1" id="KW-0472">Membrane</keyword>
<evidence type="ECO:0000313" key="3">
    <source>
        <dbReference type="Proteomes" id="UP001208794"/>
    </source>
</evidence>
<sequence length="488" mass="53086">MIDFKNHNLKTELKSLMRMYILIFYYILIISFTFQCKPSVLNNPSDFQSKSFLETQILKCMLNGWDCIELPQNNQGNKLWTKIFGQSGTFQTFGNSSAVERSGNVYMVGTTTGSIFGQTKISPTSENDIIIAKFKPDGQLIWAKQTGSTVTSSTYVELSHIDIFGNLYLIGSANTPFNELGSIGAGSLLIKVNSSGVILWTRVVPTGGETLGYGVTSDPWGNVYITGNTEEQLLNGQSATGARNTFIFKYNPVGDLVWTKLFDSTGISSYGQNIQYEVTTQSLIVSGQISATAQFFNKTPPGSITDSYIVSFDLNGNLKWVQLIGGTGFATQIRTMSVDQKGSIYVAGDTNGNLESNTIDGASVQFLTRLNIFGDKIWTKMLGGGGSSVTLVGGLYADNSGHLYSFGKTNGNLLGISKLGNNDAYLAKYDLKGNIEWIRLSGNTSIDLTGRGISSDRFGVLYVTGFTSGSFDGQNKLGTYDAFLIKYE</sequence>
<dbReference type="InterPro" id="IPR010620">
    <property type="entry name" value="SBBP_repeat"/>
</dbReference>
<dbReference type="Proteomes" id="UP001208794">
    <property type="component" value="Unassembled WGS sequence"/>
</dbReference>
<keyword evidence="3" id="KW-1185">Reference proteome</keyword>
<dbReference type="SUPFAM" id="SSF101898">
    <property type="entry name" value="NHL repeat"/>
    <property type="match status" value="1"/>
</dbReference>
<evidence type="ECO:0000313" key="2">
    <source>
        <dbReference type="EMBL" id="MCW7505541.1"/>
    </source>
</evidence>
<name>A0ABT3MAW8_9LEPT</name>
<reference evidence="2 3" key="1">
    <citation type="submission" date="2022-06" db="EMBL/GenBank/DDBJ databases">
        <title>Leptospira isolates from biofilms formed at urban environments.</title>
        <authorList>
            <person name="Ribeiro P.S."/>
            <person name="Sousa T."/>
            <person name="Carvalho N."/>
            <person name="Aburjaile F."/>
            <person name="Neves F."/>
            <person name="Oliveira D."/>
            <person name="Blanco L."/>
            <person name="Lima J."/>
            <person name="Costa F."/>
            <person name="Brenig B."/>
            <person name="Soares S."/>
            <person name="Ramos R."/>
            <person name="Goes-Neto A."/>
            <person name="Matiuzzi M."/>
            <person name="Azevedo V."/>
            <person name="Ristow P."/>
        </authorList>
    </citation>
    <scope>NUCLEOTIDE SEQUENCE [LARGE SCALE GENOMIC DNA]</scope>
    <source>
        <strain evidence="2 3">VSF14</strain>
    </source>
</reference>
<dbReference type="PANTHER" id="PTHR35580:SF1">
    <property type="entry name" value="PHYTASE-LIKE DOMAIN-CONTAINING PROTEIN"/>
    <property type="match status" value="1"/>
</dbReference>
<evidence type="ECO:0000256" key="1">
    <source>
        <dbReference type="SAM" id="Phobius"/>
    </source>
</evidence>
<gene>
    <name evidence="2" type="ORF">ND855_15520</name>
</gene>
<organism evidence="2 3">
    <name type="scientific">Leptospira paudalimensis</name>
    <dbReference type="NCBI Taxonomy" id="2950024"/>
    <lineage>
        <taxon>Bacteria</taxon>
        <taxon>Pseudomonadati</taxon>
        <taxon>Spirochaetota</taxon>
        <taxon>Spirochaetia</taxon>
        <taxon>Leptospirales</taxon>
        <taxon>Leptospiraceae</taxon>
        <taxon>Leptospira</taxon>
    </lineage>
</organism>
<proteinExistence type="predicted"/>
<dbReference type="InterPro" id="IPR052918">
    <property type="entry name" value="Motility_Chemotaxis_Reg"/>
</dbReference>
<dbReference type="PANTHER" id="PTHR35580">
    <property type="entry name" value="CELL SURFACE GLYCOPROTEIN (S-LAYER PROTEIN)-LIKE PROTEIN"/>
    <property type="match status" value="1"/>
</dbReference>
<protein>
    <submittedName>
        <fullName evidence="2">SBBP repeat-containing protein</fullName>
    </submittedName>
</protein>